<keyword evidence="1" id="KW-0812">Transmembrane</keyword>
<feature type="transmembrane region" description="Helical" evidence="1">
    <location>
        <begin position="189"/>
        <end position="207"/>
    </location>
</feature>
<keyword evidence="1" id="KW-1133">Transmembrane helix</keyword>
<protein>
    <submittedName>
        <fullName evidence="2">YwaF family protein</fullName>
    </submittedName>
</protein>
<keyword evidence="1" id="KW-0472">Membrane</keyword>
<proteinExistence type="predicted"/>
<feature type="transmembrane region" description="Helical" evidence="1">
    <location>
        <begin position="76"/>
        <end position="95"/>
    </location>
</feature>
<evidence type="ECO:0000313" key="2">
    <source>
        <dbReference type="EMBL" id="MBY0758226.1"/>
    </source>
</evidence>
<reference evidence="2 3" key="1">
    <citation type="journal article" date="2020" name="New Microbes New Infect">
        <title>Sellimonas caecigallum sp. nov., description and genome sequence of a new member of the Sellimonas genus isolated from the cecum of feral chicken.</title>
        <authorList>
            <person name="Wongkuna S."/>
            <person name="Ghimire S."/>
            <person name="Antony L."/>
            <person name="Chankhamhaengdecha S."/>
            <person name="Janvilisri T."/>
            <person name="Scaria J."/>
        </authorList>
    </citation>
    <scope>NUCLEOTIDE SEQUENCE [LARGE SCALE GENOMIC DNA]</scope>
    <source>
        <strain evidence="2 3">SW451</strain>
    </source>
</reference>
<dbReference type="EMBL" id="VIRV01000003">
    <property type="protein sequence ID" value="MBY0758226.1"/>
    <property type="molecule type" value="Genomic_DNA"/>
</dbReference>
<gene>
    <name evidence="2" type="ORF">FLB61_03770</name>
</gene>
<keyword evidence="3" id="KW-1185">Reference proteome</keyword>
<feature type="transmembrane region" description="Helical" evidence="1">
    <location>
        <begin position="107"/>
        <end position="126"/>
    </location>
</feature>
<dbReference type="Pfam" id="PF14808">
    <property type="entry name" value="TMEM164"/>
    <property type="match status" value="1"/>
</dbReference>
<organism evidence="2 3">
    <name type="scientific">Sellimonas caecigallum</name>
    <dbReference type="NCBI Taxonomy" id="2592333"/>
    <lineage>
        <taxon>Bacteria</taxon>
        <taxon>Bacillati</taxon>
        <taxon>Bacillota</taxon>
        <taxon>Clostridia</taxon>
        <taxon>Lachnospirales</taxon>
        <taxon>Lachnospiraceae</taxon>
        <taxon>Sellimonas</taxon>
    </lineage>
</organism>
<feature type="transmembrane region" description="Helical" evidence="1">
    <location>
        <begin position="43"/>
        <end position="64"/>
    </location>
</feature>
<dbReference type="Proteomes" id="UP000779049">
    <property type="component" value="Unassembled WGS sequence"/>
</dbReference>
<evidence type="ECO:0000256" key="1">
    <source>
        <dbReference type="SAM" id="Phobius"/>
    </source>
</evidence>
<comment type="caution">
    <text evidence="2">The sequence shown here is derived from an EMBL/GenBank/DDBJ whole genome shotgun (WGS) entry which is preliminary data.</text>
</comment>
<sequence>MKSGHFSLHIETLLTAVGIFMALSELWKQYVLTFCVNGGTYDWWYFPFQLCSIPMYLLILLPFFRRSHIQRVFYTFLMDFSLLGGIFVFLDTTGMHYPLPALTIHSYLWHIALIVIGLVCGLSGIADYTWRGFRMSALLFGILCLLAEILNLSIGRIADINMFYISPYYEMSQAVISDMTRRFGNPVRIVFYLLAILAGALLLHWIWQKRFLFSHGKRRF</sequence>
<accession>A0ABS7L591</accession>
<dbReference type="RefSeq" id="WP_221919439.1">
    <property type="nucleotide sequence ID" value="NZ_CP173660.1"/>
</dbReference>
<name>A0ABS7L591_9FIRM</name>
<evidence type="ECO:0000313" key="3">
    <source>
        <dbReference type="Proteomes" id="UP000779049"/>
    </source>
</evidence>
<feature type="transmembrane region" description="Helical" evidence="1">
    <location>
        <begin position="138"/>
        <end position="158"/>
    </location>
</feature>
<feature type="transmembrane region" description="Helical" evidence="1">
    <location>
        <begin position="12"/>
        <end position="31"/>
    </location>
</feature>